<dbReference type="InterPro" id="IPR051162">
    <property type="entry name" value="T4SS_component"/>
</dbReference>
<evidence type="ECO:0000259" key="2">
    <source>
        <dbReference type="Pfam" id="PF19044"/>
    </source>
</evidence>
<feature type="region of interest" description="Disordered" evidence="1">
    <location>
        <begin position="1"/>
        <end position="31"/>
    </location>
</feature>
<dbReference type="SUPFAM" id="SSF52540">
    <property type="entry name" value="P-loop containing nucleoside triphosphate hydrolases"/>
    <property type="match status" value="1"/>
</dbReference>
<dbReference type="Gene3D" id="1.10.8.730">
    <property type="match status" value="1"/>
</dbReference>
<dbReference type="CDD" id="cd01127">
    <property type="entry name" value="TrwB_TraG_TraD_VirD4"/>
    <property type="match status" value="1"/>
</dbReference>
<dbReference type="Proteomes" id="UP000440513">
    <property type="component" value="Unassembled WGS sequence"/>
</dbReference>
<protein>
    <submittedName>
        <fullName evidence="3">Conjugal transfer protein</fullName>
    </submittedName>
</protein>
<feature type="compositionally biased region" description="Basic and acidic residues" evidence="1">
    <location>
        <begin position="1"/>
        <end position="15"/>
    </location>
</feature>
<gene>
    <name evidence="3" type="ORF">FYJ57_13455</name>
</gene>
<evidence type="ECO:0000313" key="3">
    <source>
        <dbReference type="EMBL" id="MST67691.1"/>
    </source>
</evidence>
<feature type="compositionally biased region" description="Basic residues" evidence="1">
    <location>
        <begin position="21"/>
        <end position="31"/>
    </location>
</feature>
<dbReference type="InterPro" id="IPR027417">
    <property type="entry name" value="P-loop_NTPase"/>
</dbReference>
<evidence type="ECO:0000256" key="1">
    <source>
        <dbReference type="SAM" id="MobiDB-lite"/>
    </source>
</evidence>
<name>A0A7X2P584_9FIRM</name>
<evidence type="ECO:0000313" key="4">
    <source>
        <dbReference type="Proteomes" id="UP000440513"/>
    </source>
</evidence>
<dbReference type="PANTHER" id="PTHR30121">
    <property type="entry name" value="UNCHARACTERIZED PROTEIN YJGR-RELATED"/>
    <property type="match status" value="1"/>
</dbReference>
<reference evidence="3 4" key="1">
    <citation type="submission" date="2019-08" db="EMBL/GenBank/DDBJ databases">
        <title>In-depth cultivation of the pig gut microbiome towards novel bacterial diversity and tailored functional studies.</title>
        <authorList>
            <person name="Wylensek D."/>
            <person name="Hitch T.C.A."/>
            <person name="Clavel T."/>
        </authorList>
    </citation>
    <scope>NUCLEOTIDE SEQUENCE [LARGE SCALE GENOMIC DNA]</scope>
    <source>
        <strain evidence="3 4">BSM-380-WT-5A</strain>
    </source>
</reference>
<dbReference type="PANTHER" id="PTHR30121:SF6">
    <property type="entry name" value="SLR6007 PROTEIN"/>
    <property type="match status" value="1"/>
</dbReference>
<dbReference type="InterPro" id="IPR043964">
    <property type="entry name" value="P-loop_TraG"/>
</dbReference>
<dbReference type="Pfam" id="PF19044">
    <property type="entry name" value="P-loop_TraG"/>
    <property type="match status" value="1"/>
</dbReference>
<feature type="domain" description="TraG P-loop" evidence="2">
    <location>
        <begin position="470"/>
        <end position="759"/>
    </location>
</feature>
<sequence>MYFRKSSRDTKKEIRSTPQNRKNKAKGHSRKKELLKWKVPQTVQDTIPYLYVYQNGIMELTPGVFSKAYILGDTNFKISSRQGQEKIFQDYSRMLSTFGDTVKVEITIWNKNMDLAEFQKQVLMPMMNDTLNEYREEYNQMLIEKMSGANNNLEKVKVMTLTIEEESIQEAITTFLRLDTEAIKMITSLTGENTKAMTSMERLCMLYDIYNPGSTQKFLQKIQYQGEWQDSITLQSIHQLGLTTKDVIGPDSFTFKADKVLLGAKTFARTYYVSMIPTWLRGDAFTDLSELPCNMLVSVHYRTLPQDIGSKLIKSYRVNINSNVADAEKSASRAGYSMDLISQELLDSRTEVKNLTNDITKRNQKIVMASIVLTVFTSSEKELEKMDKQISMIANKHQMQIRVLSLQQEYGLSTALPVGMNKIAVERLMTTETAAMLIPFGVKELNHKHGMYYGLNAESYGMIRYDRTKGQNYNGVILGMPGSGKSFATKREIINVILNTTDEVYIIDPEREYLSLAEKLGGKVIRIANGSDIYLNPFDMDIEYADDGDPVKMKADYITTIVDIAIGGRYGISPSERSLIDRVVFEIYEPYLRHLHKTGKTIDLEHMPTMQEFYEKMLEQVAPEAQNIALAMERYVKGSHDIFAHKTNVNTDNRFVIYDIKDIGSGLKELGLQICLNSIWNKMIENRKKGKRTWLYIDEFYLLLKKDTSADFLQEIWKRARKWNGIPTGITQNVEDLLKSEAGRTILNNCGFVMLLNQAPMNLIQLSNIYNISPEEQKYINNGPSGQGLIWMTGGQGSESGGTVIPFIDQFPQDTKLYKMMTTKPSDDRIRNNQKSSTAYHHIDGNEREYHK</sequence>
<feature type="compositionally biased region" description="Basic and acidic residues" evidence="1">
    <location>
        <begin position="841"/>
        <end position="852"/>
    </location>
</feature>
<dbReference type="RefSeq" id="WP_154433042.1">
    <property type="nucleotide sequence ID" value="NZ_VUMS01000036.1"/>
</dbReference>
<dbReference type="AlphaFoldDB" id="A0A7X2P584"/>
<organism evidence="3 4">
    <name type="scientific">Oliverpabstia intestinalis</name>
    <dbReference type="NCBI Taxonomy" id="2606633"/>
    <lineage>
        <taxon>Bacteria</taxon>
        <taxon>Bacillati</taxon>
        <taxon>Bacillota</taxon>
        <taxon>Clostridia</taxon>
        <taxon>Lachnospirales</taxon>
        <taxon>Lachnospiraceae</taxon>
        <taxon>Oliverpabstia</taxon>
    </lineage>
</organism>
<feature type="region of interest" description="Disordered" evidence="1">
    <location>
        <begin position="824"/>
        <end position="852"/>
    </location>
</feature>
<dbReference type="Gene3D" id="3.40.50.300">
    <property type="entry name" value="P-loop containing nucleotide triphosphate hydrolases"/>
    <property type="match status" value="1"/>
</dbReference>
<comment type="caution">
    <text evidence="3">The sequence shown here is derived from an EMBL/GenBank/DDBJ whole genome shotgun (WGS) entry which is preliminary data.</text>
</comment>
<dbReference type="EMBL" id="VUMS01000036">
    <property type="protein sequence ID" value="MST67691.1"/>
    <property type="molecule type" value="Genomic_DNA"/>
</dbReference>
<accession>A0A7X2P584</accession>
<proteinExistence type="predicted"/>
<keyword evidence="4" id="KW-1185">Reference proteome</keyword>
<dbReference type="NCBIfam" id="NF045971">
    <property type="entry name" value="conju_CD1110"/>
    <property type="match status" value="1"/>
</dbReference>